<reference evidence="1" key="1">
    <citation type="submission" date="2020-04" db="EMBL/GenBank/DDBJ databases">
        <authorList>
            <person name="Alioto T."/>
            <person name="Alioto T."/>
            <person name="Gomez Garrido J."/>
        </authorList>
    </citation>
    <scope>NUCLEOTIDE SEQUENCE</scope>
    <source>
        <strain evidence="1">A484AB</strain>
    </source>
</reference>
<keyword evidence="2" id="KW-1185">Reference proteome</keyword>
<keyword evidence="1" id="KW-0808">Transferase</keyword>
<evidence type="ECO:0000313" key="1">
    <source>
        <dbReference type="EMBL" id="CAB3979948.1"/>
    </source>
</evidence>
<dbReference type="AlphaFoldDB" id="A0A7D9HG83"/>
<dbReference type="Proteomes" id="UP001152795">
    <property type="component" value="Unassembled WGS sequence"/>
</dbReference>
<dbReference type="EMBL" id="CACRXK020000243">
    <property type="protein sequence ID" value="CAB3979948.1"/>
    <property type="molecule type" value="Genomic_DNA"/>
</dbReference>
<dbReference type="OrthoDB" id="6012219at2759"/>
<evidence type="ECO:0000313" key="2">
    <source>
        <dbReference type="Proteomes" id="UP001152795"/>
    </source>
</evidence>
<keyword evidence="1" id="KW-0548">Nucleotidyltransferase</keyword>
<accession>A0A7D9HG83</accession>
<keyword evidence="1" id="KW-0695">RNA-directed DNA polymerase</keyword>
<dbReference type="GO" id="GO:0003964">
    <property type="term" value="F:RNA-directed DNA polymerase activity"/>
    <property type="evidence" value="ECO:0007669"/>
    <property type="project" value="UniProtKB-KW"/>
</dbReference>
<protein>
    <submittedName>
        <fullName evidence="1">RNA-directed DNA polymerase from transposon X-element</fullName>
    </submittedName>
</protein>
<sequence>MADKNAKEKSSFSEKRSKLRLETKLSEKLRISLQSCKACENEEKIEGLIVFYRKNTLKCRILDGLLYILRQLLASYDGGKAFGYLPYSEAHGIFCGFMERETEDKEFRDHLLNEEYGLCVFVTTVLNTRYIILQNETVDTGKFLLELECLLSKEQDNFSRFDLNADSLKRVLQSMDTEYDKTVLKAMIFTSASRKKVYELGIKPENAVGFLNKVVNVSTECEQAIEAAGDILELQDKDKLTSINEKIEVIEQSLGKKESLISERRKADLISEKSSLEERKEWIENDLQQDDSKSVRRYNQRKRRLARTLVHNSRVKRRKLGAGANRSLDTEDEEFIARSIEETCTAHGRRHDTVLYSHHRVKKRHFLSLANYNLHRRGKKLIKSATTVLNRGRPKNINSRAAKAHCGKSLFCSKKPPKTESESGLATHHQRAHIRNCKLDMFKRRNKTRSLMISFDDKAYIRPGSDVGARDVKKGVIYDVSDPSKEKQLPQHDFSESKVYQTPSSFRFIKGTVEDIKDEQKFVHEEDQTIVTVRPKGYIGSSGSVWASDQLHIKWEVPQLFEQSVESAYVYPLALRKFCHRVHDILFYFQDCTMKNDVMCVTASPGCTFKAYEMKKLRWLKMQLSEAASSFQEEKGKLINAKDIAIGTELLGHINGIHELNDKVDGDTTENANCLWAHLEKVNVLCKTAITFIGSLQLPPLCDYILQATDAGPGVGVSNVEVKYRDVEMSRINEWMHMNRIHRAPHDSGQNEAERSNAAIGEALVDGRALKWEYFKPADIMNEEEFKKLTVAEIKKLEAETMERNAWKVSEEVVSRIDGEPGPAGDCMKAFVTKKNDQQFFFNTEYLHKYNAGKSEKKKVQVPGHHYFKKIDSIIATCMSSGEMFHEYCVDQAVPPTPRPVPDITKLPKFHYLPLEDTPIRKENGNRREVDDFHPRARLRALHKEKAINVEDALSVKAFCNKYIVEENLVKSYLEHLNHLEMMNDKRKTETRDKNLQENNMSCEDFDWQKMFNEGTLAKQRVCILDKYIEKYNLSAVRNKKKTEKVSAIVHHLQYAVSASESGEDLVLEEIGESSDQQSGSDTI</sequence>
<organism evidence="1 2">
    <name type="scientific">Paramuricea clavata</name>
    <name type="common">Red gorgonian</name>
    <name type="synonym">Violescent sea-whip</name>
    <dbReference type="NCBI Taxonomy" id="317549"/>
    <lineage>
        <taxon>Eukaryota</taxon>
        <taxon>Metazoa</taxon>
        <taxon>Cnidaria</taxon>
        <taxon>Anthozoa</taxon>
        <taxon>Octocorallia</taxon>
        <taxon>Malacalcyonacea</taxon>
        <taxon>Plexauridae</taxon>
        <taxon>Paramuricea</taxon>
    </lineage>
</organism>
<name>A0A7D9HG83_PARCT</name>
<gene>
    <name evidence="1" type="ORF">PACLA_8A046786</name>
</gene>
<proteinExistence type="predicted"/>
<comment type="caution">
    <text evidence="1">The sequence shown here is derived from an EMBL/GenBank/DDBJ whole genome shotgun (WGS) entry which is preliminary data.</text>
</comment>